<protein>
    <recommendedName>
        <fullName evidence="3">Tetratricopeptide repeat protein</fullName>
    </recommendedName>
</protein>
<dbReference type="RefSeq" id="WP_345437596.1">
    <property type="nucleotide sequence ID" value="NZ_BAABKO010000002.1"/>
</dbReference>
<gene>
    <name evidence="1" type="ORF">GCM10023351_14700</name>
</gene>
<proteinExistence type="predicted"/>
<evidence type="ECO:0000313" key="1">
    <source>
        <dbReference type="EMBL" id="GAA4771673.1"/>
    </source>
</evidence>
<organism evidence="1 2">
    <name type="scientific">Microbacterium gilvum</name>
    <dbReference type="NCBI Taxonomy" id="1336204"/>
    <lineage>
        <taxon>Bacteria</taxon>
        <taxon>Bacillati</taxon>
        <taxon>Actinomycetota</taxon>
        <taxon>Actinomycetes</taxon>
        <taxon>Micrococcales</taxon>
        <taxon>Microbacteriaceae</taxon>
        <taxon>Microbacterium</taxon>
    </lineage>
</organism>
<dbReference type="SUPFAM" id="SSF48452">
    <property type="entry name" value="TPR-like"/>
    <property type="match status" value="1"/>
</dbReference>
<keyword evidence="2" id="KW-1185">Reference proteome</keyword>
<sequence length="935" mass="99391">MSQFASRKGRRIEQLLDEAEGLPVGPEERALLDEAVRLADEAGEEELAYRARMLLTPSAHMAGDTDAMLASFGWCVGKHDADPVRFPVDPGVHVDLLFQYKWMASRLASNSRFPRERVAAIHDDMERRYRESGVGQTGVLQSKHDVALLLGDVEAAGRFVAERDTLERDEYSHCEACVRSSDASFAQLQGDDAEAIRLWEEILEQNLSCGEEPEAAESEILLPLLRAGRFDDALAAHARSYRFARTNPDGFPIIENHLVFCAVTGNLARGLQLLERHIPQLAHDPYHEASHFSGLAAVGVLLDAVVEAGEGGTPVRGSDHPTLEPLLGAADSPRTATQLRDAAWAAAEEIARRFDARNGNGWFARRLAARRALASVRYDVPFGGETFAPAVAAPAEPADALGWVARARMRLFAADAEGVRDAVARGLALSDAAVDPELHKTLVWLSLQNGDPAEAGVHAAARIEALRRVGAHAQAGLEERVGLALLGHGSSDDIPALSEALEAARVAGAEPGVVADLLVTIAALHLDADRPDDAMPLLDEASAILPDDDPQLLRFSLTALRLQALARVGRLEEAAELAAVATDDPRNAGWPLFTELRLRAQLLAQAEAFDEALAVAERLLAESVAIDVSLVIAQSAQLTAMILADLGRHDEAAARLEFALRHAERAEQPTVGLRFSLARLQLDAGHATAALENFETVYLDEKAAGTAPSSLAETALHLGHAARAADEAGMAYRAWSEAVELAEQGEAFALAADAGSQLGELLLQFGDSDALEVLQRALDHAGRADGYASVPVLLHGIGRARLMGGDDAGMADLDRARELATAQEATWYAANVLDTKGRFLVDLGRIDEGVGTLLGAADALAAEGDVMTAVSGEVYAARGLAAAGRAEEAVAILQSARDRVPVGTSPHTGITLELADLLDGLGRQGDAAALRDAVA</sequence>
<accession>A0ABP9A2N1</accession>
<reference evidence="2" key="1">
    <citation type="journal article" date="2019" name="Int. J. Syst. Evol. Microbiol.">
        <title>The Global Catalogue of Microorganisms (GCM) 10K type strain sequencing project: providing services to taxonomists for standard genome sequencing and annotation.</title>
        <authorList>
            <consortium name="The Broad Institute Genomics Platform"/>
            <consortium name="The Broad Institute Genome Sequencing Center for Infectious Disease"/>
            <person name="Wu L."/>
            <person name="Ma J."/>
        </authorList>
    </citation>
    <scope>NUCLEOTIDE SEQUENCE [LARGE SCALE GENOMIC DNA]</scope>
    <source>
        <strain evidence="2">JCM 18537</strain>
    </source>
</reference>
<dbReference type="InterPro" id="IPR011990">
    <property type="entry name" value="TPR-like_helical_dom_sf"/>
</dbReference>
<name>A0ABP9A2N1_9MICO</name>
<comment type="caution">
    <text evidence="1">The sequence shown here is derived from an EMBL/GenBank/DDBJ whole genome shotgun (WGS) entry which is preliminary data.</text>
</comment>
<evidence type="ECO:0000313" key="2">
    <source>
        <dbReference type="Proteomes" id="UP001501645"/>
    </source>
</evidence>
<dbReference type="Proteomes" id="UP001501645">
    <property type="component" value="Unassembled WGS sequence"/>
</dbReference>
<dbReference type="EMBL" id="BAABKO010000002">
    <property type="protein sequence ID" value="GAA4771673.1"/>
    <property type="molecule type" value="Genomic_DNA"/>
</dbReference>
<evidence type="ECO:0008006" key="3">
    <source>
        <dbReference type="Google" id="ProtNLM"/>
    </source>
</evidence>
<dbReference type="Gene3D" id="1.25.40.10">
    <property type="entry name" value="Tetratricopeptide repeat domain"/>
    <property type="match status" value="1"/>
</dbReference>